<sequence length="120" mass="13879">MKYVEKNGVVQAEKLISALDNCNASIHRIRSLLVKGQVLGISNYEQCVTACEKVIWQFERLQVVYAVLSSPNLNPNHPEVEKMMEVMLEITPESINDYLAENQRQFLTFVKNVYEEQFKL</sequence>
<accession>A0ABN0TPR0</accession>
<dbReference type="EMBL" id="BAAADG010000005">
    <property type="protein sequence ID" value="GAA0226976.1"/>
    <property type="molecule type" value="Genomic_DNA"/>
</dbReference>
<keyword evidence="2" id="KW-1185">Reference proteome</keyword>
<dbReference type="Proteomes" id="UP001501476">
    <property type="component" value="Unassembled WGS sequence"/>
</dbReference>
<comment type="caution">
    <text evidence="1">The sequence shown here is derived from an EMBL/GenBank/DDBJ whole genome shotgun (WGS) entry which is preliminary data.</text>
</comment>
<proteinExistence type="predicted"/>
<dbReference type="RefSeq" id="WP_286303785.1">
    <property type="nucleotide sequence ID" value="NZ_AP027741.1"/>
</dbReference>
<evidence type="ECO:0000313" key="2">
    <source>
        <dbReference type="Proteomes" id="UP001501476"/>
    </source>
</evidence>
<name>A0ABN0TPR0_9GAMM</name>
<evidence type="ECO:0000313" key="1">
    <source>
        <dbReference type="EMBL" id="GAA0226976.1"/>
    </source>
</evidence>
<reference evidence="1 2" key="1">
    <citation type="journal article" date="2019" name="Int. J. Syst. Evol. Microbiol.">
        <title>The Global Catalogue of Microorganisms (GCM) 10K type strain sequencing project: providing services to taxonomists for standard genome sequencing and annotation.</title>
        <authorList>
            <consortium name="The Broad Institute Genomics Platform"/>
            <consortium name="The Broad Institute Genome Sequencing Center for Infectious Disease"/>
            <person name="Wu L."/>
            <person name="Ma J."/>
        </authorList>
    </citation>
    <scope>NUCLEOTIDE SEQUENCE [LARGE SCALE GENOMIC DNA]</scope>
    <source>
        <strain evidence="1 2">JCM 6886</strain>
    </source>
</reference>
<protein>
    <submittedName>
        <fullName evidence="1">Uncharacterized protein</fullName>
    </submittedName>
</protein>
<gene>
    <name evidence="1" type="ORF">GCM10008964_18080</name>
</gene>
<organism evidence="1 2">
    <name type="scientific">Methylophaga marina</name>
    <dbReference type="NCBI Taxonomy" id="45495"/>
    <lineage>
        <taxon>Bacteria</taxon>
        <taxon>Pseudomonadati</taxon>
        <taxon>Pseudomonadota</taxon>
        <taxon>Gammaproteobacteria</taxon>
        <taxon>Thiotrichales</taxon>
        <taxon>Piscirickettsiaceae</taxon>
        <taxon>Methylophaga</taxon>
    </lineage>
</organism>